<comment type="caution">
    <text evidence="4">The sequence shown here is derived from an EMBL/GenBank/DDBJ whole genome shotgun (WGS) entry which is preliminary data.</text>
</comment>
<reference evidence="4 5" key="1">
    <citation type="journal article" date="2022" name="bioRxiv">
        <title>Genomics of Preaxostyla Flagellates Illuminates Evolutionary Transitions and the Path Towards Mitochondrial Loss.</title>
        <authorList>
            <person name="Novak L.V.F."/>
            <person name="Treitli S.C."/>
            <person name="Pyrih J."/>
            <person name="Halakuc P."/>
            <person name="Pipaliya S.V."/>
            <person name="Vacek V."/>
            <person name="Brzon O."/>
            <person name="Soukal P."/>
            <person name="Eme L."/>
            <person name="Dacks J.B."/>
            <person name="Karnkowska A."/>
            <person name="Elias M."/>
            <person name="Hampl V."/>
        </authorList>
    </citation>
    <scope>NUCLEOTIDE SEQUENCE [LARGE SCALE GENOMIC DNA]</scope>
    <source>
        <strain evidence="4">NAU3</strain>
        <tissue evidence="4">Gut</tissue>
    </source>
</reference>
<dbReference type="Proteomes" id="UP001281761">
    <property type="component" value="Unassembled WGS sequence"/>
</dbReference>
<gene>
    <name evidence="4" type="ORF">BLNAU_5681</name>
</gene>
<organism evidence="4 5">
    <name type="scientific">Blattamonas nauphoetae</name>
    <dbReference type="NCBI Taxonomy" id="2049346"/>
    <lineage>
        <taxon>Eukaryota</taxon>
        <taxon>Metamonada</taxon>
        <taxon>Preaxostyla</taxon>
        <taxon>Oxymonadida</taxon>
        <taxon>Blattamonas</taxon>
    </lineage>
</organism>
<accession>A0ABQ9Y6I2</accession>
<keyword evidence="5" id="KW-1185">Reference proteome</keyword>
<dbReference type="CDD" id="cd11709">
    <property type="entry name" value="SPRY"/>
    <property type="match status" value="1"/>
</dbReference>
<feature type="region of interest" description="Disordered" evidence="2">
    <location>
        <begin position="447"/>
        <end position="494"/>
    </location>
</feature>
<dbReference type="Gene3D" id="2.60.120.920">
    <property type="match status" value="1"/>
</dbReference>
<proteinExistence type="predicted"/>
<dbReference type="InterPro" id="IPR013320">
    <property type="entry name" value="ConA-like_dom_sf"/>
</dbReference>
<dbReference type="SUPFAM" id="SSF49899">
    <property type="entry name" value="Concanavalin A-like lectins/glucanases"/>
    <property type="match status" value="1"/>
</dbReference>
<feature type="compositionally biased region" description="Basic and acidic residues" evidence="2">
    <location>
        <begin position="461"/>
        <end position="475"/>
    </location>
</feature>
<dbReference type="EMBL" id="JARBJD010000030">
    <property type="protein sequence ID" value="KAK2959372.1"/>
    <property type="molecule type" value="Genomic_DNA"/>
</dbReference>
<feature type="domain" description="SPRY" evidence="3">
    <location>
        <begin position="525"/>
        <end position="588"/>
    </location>
</feature>
<sequence length="628" mass="71187">MTVELKWWQDNRADLSFLSPEDTLKLKQLPITTADIRKDFFSQGKKEEFSSAVRDTCQFTQKEANAIADAMFSAMQNDTYLVESLQKEEDVRTGMLRIGERTASLEGKIEFLSTEVSQLNSLRANQGTSKLATADQLIGLQNELFEQKQMINQLKVDLSKEIHTLKYSVDTVLSTMNVLLAQIRGEQEAEKMKRLAEEEYKREMERQEEAKRQEELDAIRKMEEEKERELEEQRMAEYRKTEAYRKEMEEKMRIEQAEESKKKQKEDRVLLMLMKEAEWRYTLLDEFAKRVQLISINDNNLSFTATTAKLTSFAPSLIFLNFFPSHSPLLVLPSAISNSAFTTFVHSLSPSQFLQTNVVPRKSSFINPLKSDRPGADLVANSDSPISAAQFSLSQDEFFLSQRGGGIWLCEFKGTEGTLAFQCAFGVIDAAKLGDIVKNNERETKAALRNENPGLFVPNEFDSHNKAKDKQKGSKDDEEDADSDASTFSIDSNQSYRYERMPSPTLSFAPVTSPPSIQQGDNFVQKDYGCGYNSSQGHVMHRNKKTSGNDAFKGGDVIGIEVDMNEGVLLFLKNGKPQPVVVSGLPAKIAFTARCNQENAKIELVSLRRLTKSHAKDLEDRAIHIRWD</sequence>
<name>A0ABQ9Y6I2_9EUKA</name>
<protein>
    <recommendedName>
        <fullName evidence="3">SPRY domain-containing protein</fullName>
    </recommendedName>
</protein>
<evidence type="ECO:0000256" key="1">
    <source>
        <dbReference type="SAM" id="Coils"/>
    </source>
</evidence>
<evidence type="ECO:0000256" key="2">
    <source>
        <dbReference type="SAM" id="MobiDB-lite"/>
    </source>
</evidence>
<evidence type="ECO:0000313" key="4">
    <source>
        <dbReference type="EMBL" id="KAK2959372.1"/>
    </source>
</evidence>
<evidence type="ECO:0000313" key="5">
    <source>
        <dbReference type="Proteomes" id="UP001281761"/>
    </source>
</evidence>
<feature type="coiled-coil region" evidence="1">
    <location>
        <begin position="186"/>
        <end position="267"/>
    </location>
</feature>
<dbReference type="InterPro" id="IPR003877">
    <property type="entry name" value="SPRY_dom"/>
</dbReference>
<evidence type="ECO:0000259" key="3">
    <source>
        <dbReference type="Pfam" id="PF00622"/>
    </source>
</evidence>
<keyword evidence="1" id="KW-0175">Coiled coil</keyword>
<dbReference type="InterPro" id="IPR043136">
    <property type="entry name" value="B30.2/SPRY_sf"/>
</dbReference>
<dbReference type="Pfam" id="PF00622">
    <property type="entry name" value="SPRY"/>
    <property type="match status" value="1"/>
</dbReference>